<reference evidence="2 3" key="1">
    <citation type="journal article" date="2020" name="Int. J. Syst. Evol. Microbiol.">
        <title>Reclassification of Streptomyces castelarensis and Streptomyces sporoclivatus as later heterotypic synonyms of Streptomyces antimycoticus.</title>
        <authorList>
            <person name="Komaki H."/>
            <person name="Tamura T."/>
        </authorList>
    </citation>
    <scope>NUCLEOTIDE SEQUENCE [LARGE SCALE GENOMIC DNA]</scope>
    <source>
        <strain evidence="2 3">NBRC 100767</strain>
    </source>
</reference>
<dbReference type="Pfam" id="PF02538">
    <property type="entry name" value="Hydantoinase_B"/>
    <property type="match status" value="1"/>
</dbReference>
<evidence type="ECO:0000313" key="2">
    <source>
        <dbReference type="EMBL" id="BBJ38332.1"/>
    </source>
</evidence>
<gene>
    <name evidence="2" type="ORF">SSPO_010500</name>
</gene>
<protein>
    <submittedName>
        <fullName evidence="2">Hydantoinase B/oxoprolinase</fullName>
    </submittedName>
</protein>
<dbReference type="GO" id="GO:0005829">
    <property type="term" value="C:cytosol"/>
    <property type="evidence" value="ECO:0007669"/>
    <property type="project" value="TreeGrafter"/>
</dbReference>
<dbReference type="EMBL" id="AP019620">
    <property type="protein sequence ID" value="BBJ38332.1"/>
    <property type="molecule type" value="Genomic_DNA"/>
</dbReference>
<dbReference type="GO" id="GO:0017168">
    <property type="term" value="F:5-oxoprolinase (ATP-hydrolyzing) activity"/>
    <property type="evidence" value="ECO:0007669"/>
    <property type="project" value="TreeGrafter"/>
</dbReference>
<dbReference type="GO" id="GO:0006749">
    <property type="term" value="P:glutathione metabolic process"/>
    <property type="evidence" value="ECO:0007669"/>
    <property type="project" value="TreeGrafter"/>
</dbReference>
<accession>A0A499UDL7</accession>
<dbReference type="AlphaFoldDB" id="A0A499UDL7"/>
<name>A0A499UDL7_9ACTN</name>
<dbReference type="Proteomes" id="UP000463951">
    <property type="component" value="Chromosome"/>
</dbReference>
<dbReference type="PANTHER" id="PTHR11365:SF23">
    <property type="entry name" value="HYPOTHETICAL 5-OXOPROLINASE (EUROFUNG)-RELATED"/>
    <property type="match status" value="1"/>
</dbReference>
<feature type="domain" description="Hydantoinase B/oxoprolinase" evidence="1">
    <location>
        <begin position="44"/>
        <end position="598"/>
    </location>
</feature>
<dbReference type="InterPro" id="IPR045079">
    <property type="entry name" value="Oxoprolinase-like"/>
</dbReference>
<sequence>MMAVTPVPGSEIFASRPYTNEEIRTDLPAHLPLYPTDLSGAEVDPLTYEVVRNRIFAITDLMGDALRRMSGSLVVTDCNDFDVALTDPYGHIVQVGPYNTQLVASIGLAIGWILRNRADNPGIEPGDMFLCSDPWVGGGLHQNDVALFAPLFHEGKLFGWTAAVAHQLDVGGVSPGSWTPRAEDVFWESLPMPPIKVVRGGVIQCDVEDAYVRRSRIPKLVALDLRAKVGANKLGHERIAELIRKFDADTVQQVMQLQMRDAEQRLRDRLATIPDGTWTAVNHQEQSHTGDREAHAIRLKLTKTGSDLLFDFTGTDEQSGMINCTFTGLYGGIISAMMPLLCGDLPWAPGGIMRCVDIISEPGTLNNATFPAAVGKGSVASSWATTNAVMECLSQMLDTHPSTRSSVASVCCGSWDLSIVAGLNQHGAPFATSILEPMAGGFGAGSDHDGVDTAGLPFIPMGKVPDVEMNEFTTPLLYLWRREETDSGGPGRYRGGLSGSVAFTPYHSPAPIYQVISGSGKAVSMNRGLAGGHPGAAQEDIAVRGSDAAELLARGELPSTVAELGGTPEFPSNQEESLLHQGDVYVMRWQGGGGYGDPVLRDPELVATDVRELKVSPDAARTVYGVVLDDSFTVNATATAACREAVRADRRNRVQG</sequence>
<evidence type="ECO:0000313" key="3">
    <source>
        <dbReference type="Proteomes" id="UP000463951"/>
    </source>
</evidence>
<dbReference type="InterPro" id="IPR003692">
    <property type="entry name" value="Hydantoinase_B"/>
</dbReference>
<organism evidence="2 3">
    <name type="scientific">Streptomyces antimycoticus</name>
    <dbReference type="NCBI Taxonomy" id="68175"/>
    <lineage>
        <taxon>Bacteria</taxon>
        <taxon>Bacillati</taxon>
        <taxon>Actinomycetota</taxon>
        <taxon>Actinomycetes</taxon>
        <taxon>Kitasatosporales</taxon>
        <taxon>Streptomycetaceae</taxon>
        <taxon>Streptomyces</taxon>
        <taxon>Streptomyces violaceusniger group</taxon>
    </lineage>
</organism>
<dbReference type="PANTHER" id="PTHR11365">
    <property type="entry name" value="5-OXOPROLINASE RELATED"/>
    <property type="match status" value="1"/>
</dbReference>
<evidence type="ECO:0000259" key="1">
    <source>
        <dbReference type="Pfam" id="PF02538"/>
    </source>
</evidence>
<proteinExistence type="predicted"/>